<keyword evidence="1 6" id="KW-0645">Protease</keyword>
<gene>
    <name evidence="8" type="ORF">EI16_07290</name>
</gene>
<dbReference type="GO" id="GO:0051603">
    <property type="term" value="P:proteolysis involved in protein catabolic process"/>
    <property type="evidence" value="ECO:0007669"/>
    <property type="project" value="TreeGrafter"/>
</dbReference>
<dbReference type="GO" id="GO:0016020">
    <property type="term" value="C:membrane"/>
    <property type="evidence" value="ECO:0007669"/>
    <property type="project" value="TreeGrafter"/>
</dbReference>
<dbReference type="Proteomes" id="UP000027341">
    <property type="component" value="Unassembled WGS sequence"/>
</dbReference>
<keyword evidence="9" id="KW-1185">Reference proteome</keyword>
<dbReference type="InterPro" id="IPR051156">
    <property type="entry name" value="Mito/Outer_Membr_Metalloprot"/>
</dbReference>
<name>A0A066ZUY4_HYDMR</name>
<dbReference type="PANTHER" id="PTHR22726:SF1">
    <property type="entry name" value="METALLOENDOPEPTIDASE OMA1, MITOCHONDRIAL"/>
    <property type="match status" value="1"/>
</dbReference>
<evidence type="ECO:0000256" key="6">
    <source>
        <dbReference type="RuleBase" id="RU003983"/>
    </source>
</evidence>
<reference evidence="8 9" key="1">
    <citation type="submission" date="2014-04" db="EMBL/GenBank/DDBJ databases">
        <title>Draft genome sequence of Hydrogenovibrio marinus MH-110, a model organism for aerobic H2 metabolism.</title>
        <authorList>
            <person name="Cha H.J."/>
            <person name="Jo B.H."/>
            <person name="Hwang B.H."/>
        </authorList>
    </citation>
    <scope>NUCLEOTIDE SEQUENCE [LARGE SCALE GENOMIC DNA]</scope>
    <source>
        <strain evidence="8 9">MH-110</strain>
    </source>
</reference>
<organism evidence="8 9">
    <name type="scientific">Hydrogenovibrio marinus</name>
    <dbReference type="NCBI Taxonomy" id="28885"/>
    <lineage>
        <taxon>Bacteria</taxon>
        <taxon>Pseudomonadati</taxon>
        <taxon>Pseudomonadota</taxon>
        <taxon>Gammaproteobacteria</taxon>
        <taxon>Thiotrichales</taxon>
        <taxon>Piscirickettsiaceae</taxon>
        <taxon>Hydrogenovibrio</taxon>
    </lineage>
</organism>
<dbReference type="AlphaFoldDB" id="A0A066ZUY4"/>
<keyword evidence="3 6" id="KW-0378">Hydrolase</keyword>
<dbReference type="Pfam" id="PF01435">
    <property type="entry name" value="Peptidase_M48"/>
    <property type="match status" value="1"/>
</dbReference>
<evidence type="ECO:0000313" key="9">
    <source>
        <dbReference type="Proteomes" id="UP000027341"/>
    </source>
</evidence>
<comment type="cofactor">
    <cofactor evidence="6">
        <name>Zn(2+)</name>
        <dbReference type="ChEBI" id="CHEBI:29105"/>
    </cofactor>
    <text evidence="6">Binds 1 zinc ion per subunit.</text>
</comment>
<evidence type="ECO:0000259" key="7">
    <source>
        <dbReference type="Pfam" id="PF01435"/>
    </source>
</evidence>
<dbReference type="Gene3D" id="3.30.2010.10">
    <property type="entry name" value="Metalloproteases ('zincins'), catalytic domain"/>
    <property type="match status" value="1"/>
</dbReference>
<comment type="caution">
    <text evidence="8">The sequence shown here is derived from an EMBL/GenBank/DDBJ whole genome shotgun (WGS) entry which is preliminary data.</text>
</comment>
<dbReference type="RefSeq" id="WP_029911479.1">
    <property type="nucleotide sequence ID" value="NZ_AP020335.1"/>
</dbReference>
<comment type="similarity">
    <text evidence="6">Belongs to the peptidase M48 family.</text>
</comment>
<dbReference type="InterPro" id="IPR001915">
    <property type="entry name" value="Peptidase_M48"/>
</dbReference>
<keyword evidence="5 6" id="KW-0482">Metalloprotease</keyword>
<evidence type="ECO:0000313" key="8">
    <source>
        <dbReference type="EMBL" id="KDN96084.1"/>
    </source>
</evidence>
<evidence type="ECO:0000256" key="1">
    <source>
        <dbReference type="ARBA" id="ARBA00022670"/>
    </source>
</evidence>
<dbReference type="GO" id="GO:0046872">
    <property type="term" value="F:metal ion binding"/>
    <property type="evidence" value="ECO:0007669"/>
    <property type="project" value="UniProtKB-KW"/>
</dbReference>
<protein>
    <submittedName>
        <fullName evidence="8">Peptidase M48</fullName>
    </submittedName>
</protein>
<evidence type="ECO:0000256" key="4">
    <source>
        <dbReference type="ARBA" id="ARBA00022833"/>
    </source>
</evidence>
<evidence type="ECO:0000256" key="2">
    <source>
        <dbReference type="ARBA" id="ARBA00022723"/>
    </source>
</evidence>
<sequence length="276" mass="30731">MNSLSFFHRYKPAILTLVFTLLASCTSNVTKQGTVGVQRSQLMLISESEMEQGANQAYAQILAKAKKENKLNNNPAELKRLRAIADRLIPQTKIFRDDAPKWDWQVNLIQSKELNAWCMPGGKIAFYSAIIDKLHLTDDEIAAIMGHEISHALREHGRERASEAMVGQAGLNALSLITGIQGPALDASNMVMQATFILPNSRTHEQEADRMGVELAARAGYDPYAAVHVWEKMSKISKDAPPEILSTHPSNASRIEDLKHYAKLVEPLYLKAKQSR</sequence>
<dbReference type="CDD" id="cd07331">
    <property type="entry name" value="M48C_Oma1_like"/>
    <property type="match status" value="1"/>
</dbReference>
<proteinExistence type="inferred from homology"/>
<evidence type="ECO:0000256" key="3">
    <source>
        <dbReference type="ARBA" id="ARBA00022801"/>
    </source>
</evidence>
<dbReference type="PANTHER" id="PTHR22726">
    <property type="entry name" value="METALLOENDOPEPTIDASE OMA1"/>
    <property type="match status" value="1"/>
</dbReference>
<feature type="domain" description="Peptidase M48" evidence="7">
    <location>
        <begin position="78"/>
        <end position="261"/>
    </location>
</feature>
<dbReference type="GO" id="GO:0004222">
    <property type="term" value="F:metalloendopeptidase activity"/>
    <property type="evidence" value="ECO:0007669"/>
    <property type="project" value="InterPro"/>
</dbReference>
<dbReference type="EMBL" id="JMIU01000001">
    <property type="protein sequence ID" value="KDN96084.1"/>
    <property type="molecule type" value="Genomic_DNA"/>
</dbReference>
<evidence type="ECO:0000256" key="5">
    <source>
        <dbReference type="ARBA" id="ARBA00023049"/>
    </source>
</evidence>
<keyword evidence="4 6" id="KW-0862">Zinc</keyword>
<dbReference type="STRING" id="28885.EI16_07290"/>
<accession>A0A066ZUY4</accession>
<keyword evidence="2" id="KW-0479">Metal-binding</keyword>